<feature type="transmembrane region" description="Helical" evidence="1">
    <location>
        <begin position="139"/>
        <end position="158"/>
    </location>
</feature>
<dbReference type="InterPro" id="IPR012429">
    <property type="entry name" value="HGSNAT_cat"/>
</dbReference>
<gene>
    <name evidence="3" type="ORF">GCM10007049_27110</name>
</gene>
<proteinExistence type="predicted"/>
<keyword evidence="1" id="KW-0812">Transmembrane</keyword>
<dbReference type="PANTHER" id="PTHR31061:SF24">
    <property type="entry name" value="LD22376P"/>
    <property type="match status" value="1"/>
</dbReference>
<keyword evidence="1" id="KW-1133">Transmembrane helix</keyword>
<dbReference type="EMBL" id="BMWX01000004">
    <property type="protein sequence ID" value="GGZ32260.1"/>
    <property type="molecule type" value="Genomic_DNA"/>
</dbReference>
<reference evidence="3" key="2">
    <citation type="submission" date="2020-09" db="EMBL/GenBank/DDBJ databases">
        <authorList>
            <person name="Sun Q."/>
            <person name="Kim S."/>
        </authorList>
    </citation>
    <scope>NUCLEOTIDE SEQUENCE</scope>
    <source>
        <strain evidence="3">KCTC 12368</strain>
    </source>
</reference>
<dbReference type="PANTHER" id="PTHR31061">
    <property type="entry name" value="LD22376P"/>
    <property type="match status" value="1"/>
</dbReference>
<sequence length="365" mass="40371">MSANKSRLRSLDVFRGLTIAAMILVNYPGTWDYVFPPLEHAPWHGITPTDFIFPFFLFIVGVSISLAYSAKIDQGTRPQELYPKIISRTVKLFLLGIFLGLIPTFDFMNVRIAGVLQRIALVFLASSFLFLHTSWKKQVYIALGILLAYSLALTLLPMPGTGLVSLEPGQNIAAYVDRLLLPGKMWQGDWDPEGLLSTLPAIASGILGLLAGKILLSSLMPGKKALNLMSLGMLLIIAGLLWSLFFPLNKNLWSSSFVLVTSGAGFSVLGMLYYWLDMEGHQRGTFPWLVFGSNAIAVYVLADLLSLIFYSSGFWGLSLSETYMEAMMAAGIAPRLASMGYAILFVGINYLPALWLYKRKIFIKL</sequence>
<keyword evidence="1" id="KW-0472">Membrane</keyword>
<name>A0A918Q357_9BACT</name>
<accession>A0A918Q357</accession>
<dbReference type="Pfam" id="PF07786">
    <property type="entry name" value="HGSNAT_cat"/>
    <property type="match status" value="1"/>
</dbReference>
<feature type="transmembrane region" description="Helical" evidence="1">
    <location>
        <begin position="332"/>
        <end position="357"/>
    </location>
</feature>
<feature type="transmembrane region" description="Helical" evidence="1">
    <location>
        <begin position="51"/>
        <end position="70"/>
    </location>
</feature>
<organism evidence="3 4">
    <name type="scientific">Echinicola pacifica</name>
    <dbReference type="NCBI Taxonomy" id="346377"/>
    <lineage>
        <taxon>Bacteria</taxon>
        <taxon>Pseudomonadati</taxon>
        <taxon>Bacteroidota</taxon>
        <taxon>Cytophagia</taxon>
        <taxon>Cytophagales</taxon>
        <taxon>Cyclobacteriaceae</taxon>
        <taxon>Echinicola</taxon>
    </lineage>
</organism>
<comment type="caution">
    <text evidence="3">The sequence shown here is derived from an EMBL/GenBank/DDBJ whole genome shotgun (WGS) entry which is preliminary data.</text>
</comment>
<dbReference type="RefSeq" id="WP_026235951.1">
    <property type="nucleotide sequence ID" value="NZ_BMWX01000004.1"/>
</dbReference>
<keyword evidence="4" id="KW-1185">Reference proteome</keyword>
<feature type="transmembrane region" description="Helical" evidence="1">
    <location>
        <begin position="228"/>
        <end position="246"/>
    </location>
</feature>
<reference evidence="3" key="1">
    <citation type="journal article" date="2014" name="Int. J. Syst. Evol. Microbiol.">
        <title>Complete genome sequence of Corynebacterium casei LMG S-19264T (=DSM 44701T), isolated from a smear-ripened cheese.</title>
        <authorList>
            <consortium name="US DOE Joint Genome Institute (JGI-PGF)"/>
            <person name="Walter F."/>
            <person name="Albersmeier A."/>
            <person name="Kalinowski J."/>
            <person name="Ruckert C."/>
        </authorList>
    </citation>
    <scope>NUCLEOTIDE SEQUENCE</scope>
    <source>
        <strain evidence="3">KCTC 12368</strain>
    </source>
</reference>
<feature type="transmembrane region" description="Helical" evidence="1">
    <location>
        <begin position="12"/>
        <end position="31"/>
    </location>
</feature>
<feature type="transmembrane region" description="Helical" evidence="1">
    <location>
        <begin position="288"/>
        <end position="312"/>
    </location>
</feature>
<evidence type="ECO:0000313" key="3">
    <source>
        <dbReference type="EMBL" id="GGZ32260.1"/>
    </source>
</evidence>
<dbReference type="AlphaFoldDB" id="A0A918Q357"/>
<evidence type="ECO:0000313" key="4">
    <source>
        <dbReference type="Proteomes" id="UP000619457"/>
    </source>
</evidence>
<dbReference type="Proteomes" id="UP000619457">
    <property type="component" value="Unassembled WGS sequence"/>
</dbReference>
<feature type="transmembrane region" description="Helical" evidence="1">
    <location>
        <begin position="195"/>
        <end position="216"/>
    </location>
</feature>
<feature type="domain" description="Heparan-alpha-glucosaminide N-acetyltransferase catalytic" evidence="2">
    <location>
        <begin position="7"/>
        <end position="148"/>
    </location>
</feature>
<evidence type="ECO:0000259" key="2">
    <source>
        <dbReference type="Pfam" id="PF07786"/>
    </source>
</evidence>
<protein>
    <submittedName>
        <fullName evidence="3">Membrane protein</fullName>
    </submittedName>
</protein>
<feature type="transmembrane region" description="Helical" evidence="1">
    <location>
        <begin position="252"/>
        <end position="276"/>
    </location>
</feature>
<evidence type="ECO:0000256" key="1">
    <source>
        <dbReference type="SAM" id="Phobius"/>
    </source>
</evidence>
<feature type="transmembrane region" description="Helical" evidence="1">
    <location>
        <begin position="90"/>
        <end position="109"/>
    </location>
</feature>
<feature type="transmembrane region" description="Helical" evidence="1">
    <location>
        <begin position="115"/>
        <end position="132"/>
    </location>
</feature>